<dbReference type="Proteomes" id="UP001276902">
    <property type="component" value="Unassembled WGS sequence"/>
</dbReference>
<comment type="subcellular location">
    <subcellularLocation>
        <location evidence="12">Cell inner membrane</location>
        <topology evidence="12">Lipid-anchor</topology>
        <orientation evidence="12">Periplasmic side</orientation>
    </subcellularLocation>
</comment>
<evidence type="ECO:0000256" key="3">
    <source>
        <dbReference type="ARBA" id="ARBA00022630"/>
    </source>
</evidence>
<dbReference type="AlphaFoldDB" id="A0A318KNJ5"/>
<dbReference type="PROSITE" id="PS51257">
    <property type="entry name" value="PROKAR_LIPOPROTEIN"/>
    <property type="match status" value="1"/>
</dbReference>
<keyword evidence="12" id="KW-0472">Membrane</keyword>
<sequence length="373" mass="41430">MKKSLILLMSLLLIGCSAEQEPVKEQSRYNNQTLDAGFDTVISLIAYADDETQFNEYFDLVRSEFKRYNALFDKYNDYEGVNNIKTINDNAGIQPVKVDDDILEMLELSKQFSELSNNKFDITMGPVLEIWHEYREAGISLNTEGQDAPVPSMEELQQAKACVGWNNVEINEAESTVYLNQACASLDVGSVAKGFTAEKVAQELEARGLTSGILNAGGNVRVIGSKPDGSAWNAGIQVPDLNGINGTLGVLPLSGKQSLVTSGDYQRYYLSNGELMHHIIDPDTLFPARHSRALSVVTDNSGVADICSTLLYTMDYQEANEMIEKIRDLGYSLSVVWVYNSDDEIPEGKKEFKYLDYIIVTSDDIEDIFTVSK</sequence>
<keyword evidence="15" id="KW-1185">Reference proteome</keyword>
<reference evidence="14 15" key="1">
    <citation type="submission" date="2018-05" db="EMBL/GenBank/DDBJ databases">
        <title>Genomic Encyclopedia of Type Strains, Phase IV (KMG-IV): sequencing the most valuable type-strain genomes for metagenomic binning, comparative biology and taxonomic classification.</title>
        <authorList>
            <person name="Goeker M."/>
        </authorList>
    </citation>
    <scope>NUCLEOTIDE SEQUENCE [LARGE SCALE GENOMIC DNA]</scope>
    <source>
        <strain evidence="14 15">JC118</strain>
    </source>
</reference>
<feature type="binding site" evidence="11">
    <location>
        <position position="309"/>
    </location>
    <ligand>
        <name>Mg(2+)</name>
        <dbReference type="ChEBI" id="CHEBI:18420"/>
    </ligand>
</feature>
<dbReference type="EMBL" id="JALDAW010000016">
    <property type="protein sequence ID" value="MDY5168744.1"/>
    <property type="molecule type" value="Genomic_DNA"/>
</dbReference>
<dbReference type="EMBL" id="QJKH01000011">
    <property type="protein sequence ID" value="PXX77365.1"/>
    <property type="molecule type" value="Genomic_DNA"/>
</dbReference>
<dbReference type="GO" id="GO:0005886">
    <property type="term" value="C:plasma membrane"/>
    <property type="evidence" value="ECO:0007669"/>
    <property type="project" value="UniProtKB-SubCell"/>
</dbReference>
<dbReference type="SUPFAM" id="SSF143631">
    <property type="entry name" value="ApbE-like"/>
    <property type="match status" value="1"/>
</dbReference>
<comment type="caution">
    <text evidence="14">The sequence shown here is derived from an EMBL/GenBank/DDBJ whole genome shotgun (WGS) entry which is preliminary data.</text>
</comment>
<keyword evidence="12 14" id="KW-0449">Lipoprotein</keyword>
<dbReference type="RefSeq" id="WP_022939559.1">
    <property type="nucleotide sequence ID" value="NZ_BAABZA010000003.1"/>
</dbReference>
<evidence type="ECO:0000256" key="1">
    <source>
        <dbReference type="ARBA" id="ARBA00011955"/>
    </source>
</evidence>
<name>A0A318KNJ5_9FIRM</name>
<dbReference type="InterPro" id="IPR003374">
    <property type="entry name" value="ApbE-like_sf"/>
</dbReference>
<dbReference type="Proteomes" id="UP000247612">
    <property type="component" value="Unassembled WGS sequence"/>
</dbReference>
<feature type="binding site" evidence="11">
    <location>
        <position position="305"/>
    </location>
    <ligand>
        <name>Mg(2+)</name>
        <dbReference type="ChEBI" id="CHEBI:18420"/>
    </ligand>
</feature>
<evidence type="ECO:0000256" key="5">
    <source>
        <dbReference type="ARBA" id="ARBA00022723"/>
    </source>
</evidence>
<organism evidence="14 15">
    <name type="scientific">Dielma fastidiosa</name>
    <dbReference type="NCBI Taxonomy" id="1034346"/>
    <lineage>
        <taxon>Bacteria</taxon>
        <taxon>Bacillati</taxon>
        <taxon>Bacillota</taxon>
        <taxon>Erysipelotrichia</taxon>
        <taxon>Erysipelotrichales</taxon>
        <taxon>Erysipelotrichaceae</taxon>
        <taxon>Dielma</taxon>
    </lineage>
</organism>
<dbReference type="EC" id="2.7.1.180" evidence="1 10"/>
<dbReference type="InterPro" id="IPR024932">
    <property type="entry name" value="ApbE"/>
</dbReference>
<accession>A0A318KNJ5</accession>
<evidence type="ECO:0000256" key="2">
    <source>
        <dbReference type="ARBA" id="ARBA00016337"/>
    </source>
</evidence>
<comment type="catalytic activity">
    <reaction evidence="9 10 12">
        <text>L-threonyl-[protein] + FAD = FMN-L-threonyl-[protein] + AMP + H(+)</text>
        <dbReference type="Rhea" id="RHEA:36847"/>
        <dbReference type="Rhea" id="RHEA-COMP:11060"/>
        <dbReference type="Rhea" id="RHEA-COMP:11061"/>
        <dbReference type="ChEBI" id="CHEBI:15378"/>
        <dbReference type="ChEBI" id="CHEBI:30013"/>
        <dbReference type="ChEBI" id="CHEBI:57692"/>
        <dbReference type="ChEBI" id="CHEBI:74257"/>
        <dbReference type="ChEBI" id="CHEBI:456215"/>
        <dbReference type="EC" id="2.7.1.180"/>
    </reaction>
</comment>
<dbReference type="Pfam" id="PF02424">
    <property type="entry name" value="ApbE"/>
    <property type="match status" value="1"/>
</dbReference>
<evidence type="ECO:0000256" key="9">
    <source>
        <dbReference type="ARBA" id="ARBA00048540"/>
    </source>
</evidence>
<keyword evidence="12" id="KW-0997">Cell inner membrane</keyword>
<feature type="binding site" evidence="11">
    <location>
        <position position="190"/>
    </location>
    <ligand>
        <name>Mg(2+)</name>
        <dbReference type="ChEBI" id="CHEBI:18420"/>
    </ligand>
</feature>
<keyword evidence="12" id="KW-0732">Signal</keyword>
<comment type="cofactor">
    <cofactor evidence="11">
        <name>Mg(2+)</name>
        <dbReference type="ChEBI" id="CHEBI:18420"/>
    </cofactor>
    <cofactor evidence="11">
        <name>Mn(2+)</name>
        <dbReference type="ChEBI" id="CHEBI:29035"/>
    </cofactor>
    <text evidence="11">Magnesium. Can also use manganese.</text>
</comment>
<gene>
    <name evidence="14" type="ORF">DES51_111117</name>
    <name evidence="13" type="ORF">MQE39_11530</name>
</gene>
<dbReference type="PIRSF" id="PIRSF006268">
    <property type="entry name" value="ApbE"/>
    <property type="match status" value="1"/>
</dbReference>
<evidence type="ECO:0000313" key="13">
    <source>
        <dbReference type="EMBL" id="MDY5168744.1"/>
    </source>
</evidence>
<protein>
    <recommendedName>
        <fullName evidence="2 10">FAD:protein FMN transferase</fullName>
        <ecNumber evidence="1 10">2.7.1.180</ecNumber>
    </recommendedName>
    <alternativeName>
        <fullName evidence="8 10">Flavin transferase</fullName>
    </alternativeName>
</protein>
<reference evidence="13" key="2">
    <citation type="submission" date="2022-03" db="EMBL/GenBank/DDBJ databases">
        <title>First case of bacteraemia caused by Dielma fastidiosa in a patient hospitalised with diverticulitis.</title>
        <authorList>
            <person name="Forman-Ankjaer B."/>
            <person name="Hvid-Jensen F."/>
            <person name="Kobel C.M."/>
            <person name="Greve T."/>
        </authorList>
    </citation>
    <scope>NUCLEOTIDE SEQUENCE</scope>
    <source>
        <strain evidence="13">AUH_DF_2021</strain>
    </source>
</reference>
<keyword evidence="5 10" id="KW-0479">Metal-binding</keyword>
<dbReference type="OrthoDB" id="9778595at2"/>
<evidence type="ECO:0000313" key="15">
    <source>
        <dbReference type="Proteomes" id="UP000247612"/>
    </source>
</evidence>
<comment type="function">
    <text evidence="12">Flavin transferase that catalyzes the transfer of the FMN moiety of FAD and its covalent binding to the hydroxyl group of a threonine residue in a target flavoprotein.</text>
</comment>
<evidence type="ECO:0000256" key="4">
    <source>
        <dbReference type="ARBA" id="ARBA00022679"/>
    </source>
</evidence>
<evidence type="ECO:0000256" key="8">
    <source>
        <dbReference type="ARBA" id="ARBA00031306"/>
    </source>
</evidence>
<dbReference type="PANTHER" id="PTHR30040:SF2">
    <property type="entry name" value="FAD:PROTEIN FMN TRANSFERASE"/>
    <property type="match status" value="1"/>
</dbReference>
<keyword evidence="3 10" id="KW-0285">Flavoprotein</keyword>
<dbReference type="Gene3D" id="3.10.520.10">
    <property type="entry name" value="ApbE-like domains"/>
    <property type="match status" value="1"/>
</dbReference>
<dbReference type="STRING" id="1034346.GCA_000313565_03281"/>
<keyword evidence="12" id="KW-1003">Cell membrane</keyword>
<dbReference type="PANTHER" id="PTHR30040">
    <property type="entry name" value="THIAMINE BIOSYNTHESIS LIPOPROTEIN APBE"/>
    <property type="match status" value="1"/>
</dbReference>
<evidence type="ECO:0000256" key="7">
    <source>
        <dbReference type="ARBA" id="ARBA00022842"/>
    </source>
</evidence>
<feature type="signal peptide" evidence="12">
    <location>
        <begin position="1"/>
        <end position="20"/>
    </location>
</feature>
<keyword evidence="4 10" id="KW-0808">Transferase</keyword>
<dbReference type="GO" id="GO:0046872">
    <property type="term" value="F:metal ion binding"/>
    <property type="evidence" value="ECO:0007669"/>
    <property type="project" value="UniProtKB-UniRule"/>
</dbReference>
<dbReference type="GO" id="GO:0016740">
    <property type="term" value="F:transferase activity"/>
    <property type="evidence" value="ECO:0007669"/>
    <property type="project" value="UniProtKB-UniRule"/>
</dbReference>
<evidence type="ECO:0000256" key="12">
    <source>
        <dbReference type="RuleBase" id="RU363002"/>
    </source>
</evidence>
<comment type="similarity">
    <text evidence="10 12">Belongs to the ApbE family.</text>
</comment>
<evidence type="ECO:0000256" key="10">
    <source>
        <dbReference type="PIRNR" id="PIRNR006268"/>
    </source>
</evidence>
<feature type="chain" id="PRO_5039742711" description="FAD:protein FMN transferase" evidence="12">
    <location>
        <begin position="21"/>
        <end position="373"/>
    </location>
</feature>
<evidence type="ECO:0000256" key="11">
    <source>
        <dbReference type="PIRSR" id="PIRSR006268-2"/>
    </source>
</evidence>
<evidence type="ECO:0000313" key="14">
    <source>
        <dbReference type="EMBL" id="PXX77365.1"/>
    </source>
</evidence>
<keyword evidence="6 10" id="KW-0274">FAD</keyword>
<keyword evidence="7 10" id="KW-0460">Magnesium</keyword>
<evidence type="ECO:0000256" key="6">
    <source>
        <dbReference type="ARBA" id="ARBA00022827"/>
    </source>
</evidence>
<proteinExistence type="inferred from homology"/>